<accession>B8IFY6</accession>
<dbReference type="Proteomes" id="UP000008207">
    <property type="component" value="Chromosome"/>
</dbReference>
<dbReference type="PROSITE" id="PS50937">
    <property type="entry name" value="HTH_MERR_2"/>
    <property type="match status" value="1"/>
</dbReference>
<dbReference type="Gene3D" id="1.10.1660.10">
    <property type="match status" value="1"/>
</dbReference>
<dbReference type="PANTHER" id="PTHR30204:SF92">
    <property type="entry name" value="HTH-TYPE TRANSCRIPTIONAL REGULATOR ZNTR"/>
    <property type="match status" value="1"/>
</dbReference>
<dbReference type="EMBL" id="CP001349">
    <property type="protein sequence ID" value="ACL59696.1"/>
    <property type="molecule type" value="Genomic_DNA"/>
</dbReference>
<name>B8IFY6_METNO</name>
<dbReference type="SUPFAM" id="SSF46955">
    <property type="entry name" value="Putative DNA-binding domain"/>
    <property type="match status" value="1"/>
</dbReference>
<keyword evidence="2" id="KW-0238">DNA-binding</keyword>
<proteinExistence type="predicted"/>
<dbReference type="GO" id="GO:0003677">
    <property type="term" value="F:DNA binding"/>
    <property type="evidence" value="ECO:0007669"/>
    <property type="project" value="UniProtKB-KW"/>
</dbReference>
<protein>
    <submittedName>
        <fullName evidence="5">Transcriptional regulator, MerR family</fullName>
    </submittedName>
</protein>
<keyword evidence="6" id="KW-1185">Reference proteome</keyword>
<dbReference type="STRING" id="460265.Mnod_4834"/>
<evidence type="ECO:0000256" key="2">
    <source>
        <dbReference type="ARBA" id="ARBA00023125"/>
    </source>
</evidence>
<dbReference type="PROSITE" id="PS00552">
    <property type="entry name" value="HTH_MERR_1"/>
    <property type="match status" value="1"/>
</dbReference>
<dbReference type="GO" id="GO:0003700">
    <property type="term" value="F:DNA-binding transcription factor activity"/>
    <property type="evidence" value="ECO:0007669"/>
    <property type="project" value="InterPro"/>
</dbReference>
<dbReference type="SMART" id="SM00422">
    <property type="entry name" value="HTH_MERR"/>
    <property type="match status" value="1"/>
</dbReference>
<dbReference type="Pfam" id="PF09278">
    <property type="entry name" value="MerR-DNA-bind"/>
    <property type="match status" value="1"/>
</dbReference>
<evidence type="ECO:0000256" key="1">
    <source>
        <dbReference type="ARBA" id="ARBA00023015"/>
    </source>
</evidence>
<sequence>MPESSVHGLTIGALAARTGVHLETIRYYERIGLVPLPSRSPAGHRRYDAEAIRRLTFVRRCRELGFPLESIGAMLGLVDRQAVTCSEVQTIVRHHLTEVRAKLADLERLDRALSGMLSACPGDDRPDCPILDALMRPDANGPGC</sequence>
<dbReference type="eggNOG" id="COG0789">
    <property type="taxonomic scope" value="Bacteria"/>
</dbReference>
<dbReference type="InterPro" id="IPR015358">
    <property type="entry name" value="Tscrpt_reg_MerR_DNA-bd"/>
</dbReference>
<dbReference type="InterPro" id="IPR009061">
    <property type="entry name" value="DNA-bd_dom_put_sf"/>
</dbReference>
<dbReference type="AlphaFoldDB" id="B8IFY6"/>
<keyword evidence="1" id="KW-0805">Transcription regulation</keyword>
<dbReference type="PANTHER" id="PTHR30204">
    <property type="entry name" value="REDOX-CYCLING DRUG-SENSING TRANSCRIPTIONAL ACTIVATOR SOXR"/>
    <property type="match status" value="1"/>
</dbReference>
<reference evidence="5 6" key="1">
    <citation type="submission" date="2009-01" db="EMBL/GenBank/DDBJ databases">
        <title>Complete sequence of chromosome of Methylobacterium nodulans ORS 2060.</title>
        <authorList>
            <consortium name="US DOE Joint Genome Institute"/>
            <person name="Lucas S."/>
            <person name="Copeland A."/>
            <person name="Lapidus A."/>
            <person name="Glavina del Rio T."/>
            <person name="Dalin E."/>
            <person name="Tice H."/>
            <person name="Bruce D."/>
            <person name="Goodwin L."/>
            <person name="Pitluck S."/>
            <person name="Sims D."/>
            <person name="Brettin T."/>
            <person name="Detter J.C."/>
            <person name="Han C."/>
            <person name="Larimer F."/>
            <person name="Land M."/>
            <person name="Hauser L."/>
            <person name="Kyrpides N."/>
            <person name="Ivanova N."/>
            <person name="Marx C.J."/>
            <person name="Richardson P."/>
        </authorList>
    </citation>
    <scope>NUCLEOTIDE SEQUENCE [LARGE SCALE GENOMIC DNA]</scope>
    <source>
        <strain evidence="6">LMG 21967 / CNCM I-2342 / ORS 2060</strain>
    </source>
</reference>
<dbReference type="OrthoDB" id="9802944at2"/>
<evidence type="ECO:0000259" key="4">
    <source>
        <dbReference type="PROSITE" id="PS50937"/>
    </source>
</evidence>
<dbReference type="InterPro" id="IPR000551">
    <property type="entry name" value="MerR-type_HTH_dom"/>
</dbReference>
<evidence type="ECO:0000313" key="6">
    <source>
        <dbReference type="Proteomes" id="UP000008207"/>
    </source>
</evidence>
<keyword evidence="3" id="KW-0804">Transcription</keyword>
<feature type="domain" description="HTH merR-type" evidence="4">
    <location>
        <begin position="8"/>
        <end position="77"/>
    </location>
</feature>
<dbReference type="KEGG" id="mno:Mnod_4834"/>
<dbReference type="InterPro" id="IPR047057">
    <property type="entry name" value="MerR_fam"/>
</dbReference>
<gene>
    <name evidence="5" type="ordered locus">Mnod_4834</name>
</gene>
<dbReference type="HOGENOM" id="CLU_060077_2_0_5"/>
<dbReference type="CDD" id="cd04785">
    <property type="entry name" value="HTH_CadR-PbrR-like"/>
    <property type="match status" value="1"/>
</dbReference>
<evidence type="ECO:0000313" key="5">
    <source>
        <dbReference type="EMBL" id="ACL59696.1"/>
    </source>
</evidence>
<dbReference type="Pfam" id="PF00376">
    <property type="entry name" value="MerR"/>
    <property type="match status" value="1"/>
</dbReference>
<evidence type="ECO:0000256" key="3">
    <source>
        <dbReference type="ARBA" id="ARBA00023163"/>
    </source>
</evidence>
<dbReference type="RefSeq" id="WP_015931326.1">
    <property type="nucleotide sequence ID" value="NC_011894.1"/>
</dbReference>
<dbReference type="PRINTS" id="PR00040">
    <property type="entry name" value="HTHMERR"/>
</dbReference>
<organism evidence="5 6">
    <name type="scientific">Methylobacterium nodulans (strain LMG 21967 / CNCM I-2342 / ORS 2060)</name>
    <dbReference type="NCBI Taxonomy" id="460265"/>
    <lineage>
        <taxon>Bacteria</taxon>
        <taxon>Pseudomonadati</taxon>
        <taxon>Pseudomonadota</taxon>
        <taxon>Alphaproteobacteria</taxon>
        <taxon>Hyphomicrobiales</taxon>
        <taxon>Methylobacteriaceae</taxon>
        <taxon>Methylobacterium</taxon>
    </lineage>
</organism>